<dbReference type="Gene3D" id="3.40.50.300">
    <property type="entry name" value="P-loop containing nucleotide triphosphate hydrolases"/>
    <property type="match status" value="2"/>
</dbReference>
<evidence type="ECO:0000313" key="6">
    <source>
        <dbReference type="EMBL" id="BBL80915.1"/>
    </source>
</evidence>
<dbReference type="PROSITE" id="PS00211">
    <property type="entry name" value="ABC_TRANSPORTER_1"/>
    <property type="match status" value="1"/>
</dbReference>
<accession>A0A510HNC4</accession>
<evidence type="ECO:0000313" key="7">
    <source>
        <dbReference type="Proteomes" id="UP000318065"/>
    </source>
</evidence>
<organism evidence="6 7">
    <name type="scientific">Rubrobacter xylanophilus</name>
    <dbReference type="NCBI Taxonomy" id="49319"/>
    <lineage>
        <taxon>Bacteria</taxon>
        <taxon>Bacillati</taxon>
        <taxon>Actinomycetota</taxon>
        <taxon>Rubrobacteria</taxon>
        <taxon>Rubrobacterales</taxon>
        <taxon>Rubrobacteraceae</taxon>
        <taxon>Rubrobacter</taxon>
    </lineage>
</organism>
<sequence length="501" mass="54287">MPGEVSLSARHLAKRYGGVVALADGNLEVSSGEVVALMGANGSGKSTLGKILTGAVVPDSGTLLLDGEETRFSSPHAARRAGIAAVYQELSLIPDMTVAENIWLAHEPLSRGLVKKRERRERTANLLELFRGVVGPRLEPGALVSGLSPGERQIVEILKALSAKPRVMILDEATASLDGEQVARLFELVRSWKAEGMALVFVSHRMEEIFRIADRAVVLRSGRNVGEAELSKTTEEELISLMIEGGVAERRIEHPPGPAGEEAFLRVQDLRAPGVDGVSLELARGEVVGLGGLQGQGQTELLRALFGALPHSGRILLEGREARLAHPRQAMRRGMAFVPGDRGREGLLQVRSILENLLLPSWRRYGRLLRIKRARRDAERIAGELGIVMGSLDDPVNTLSGGNAQKVVLGKWLLRRPRILLLDDPTKGVDVGAKGELYAMLGDLRKEGVAILFYSSDDEELLGLCDRVLVMREGRVRKELRSTELTRSALVSASVGSGGER</sequence>
<keyword evidence="1" id="KW-0813">Transport</keyword>
<evidence type="ECO:0000259" key="5">
    <source>
        <dbReference type="PROSITE" id="PS50893"/>
    </source>
</evidence>
<protein>
    <submittedName>
        <fullName evidence="6">Sugar ABC transporter ATP-binding protein</fullName>
    </submittedName>
</protein>
<reference evidence="6" key="1">
    <citation type="journal article" date="2019" name="Microbiol. Resour. Announc.">
        <title>Complete Genome Sequence of Rubrobacter xylanophilus Strain AA3-22, Isolated from Arima Onsen in Japan.</title>
        <authorList>
            <person name="Tomariguchi N."/>
            <person name="Miyazaki K."/>
        </authorList>
    </citation>
    <scope>NUCLEOTIDE SEQUENCE [LARGE SCALE GENOMIC DNA]</scope>
    <source>
        <strain evidence="6">AA3-22</strain>
    </source>
</reference>
<dbReference type="RefSeq" id="WP_143528869.1">
    <property type="nucleotide sequence ID" value="NZ_AP019791.1"/>
</dbReference>
<dbReference type="Proteomes" id="UP000318065">
    <property type="component" value="Chromosome"/>
</dbReference>
<evidence type="ECO:0000256" key="3">
    <source>
        <dbReference type="ARBA" id="ARBA00022741"/>
    </source>
</evidence>
<dbReference type="PROSITE" id="PS50893">
    <property type="entry name" value="ABC_TRANSPORTER_2"/>
    <property type="match status" value="2"/>
</dbReference>
<dbReference type="CDD" id="cd03216">
    <property type="entry name" value="ABC_Carb_Monos_I"/>
    <property type="match status" value="1"/>
</dbReference>
<dbReference type="SMART" id="SM00382">
    <property type="entry name" value="AAA"/>
    <property type="match status" value="2"/>
</dbReference>
<feature type="domain" description="ABC transporter" evidence="5">
    <location>
        <begin position="259"/>
        <end position="498"/>
    </location>
</feature>
<dbReference type="GO" id="GO:0016887">
    <property type="term" value="F:ATP hydrolysis activity"/>
    <property type="evidence" value="ECO:0007669"/>
    <property type="project" value="InterPro"/>
</dbReference>
<gene>
    <name evidence="6" type="ORF">RxyAA322_27690</name>
</gene>
<dbReference type="InterPro" id="IPR003593">
    <property type="entry name" value="AAA+_ATPase"/>
</dbReference>
<dbReference type="GO" id="GO:0005524">
    <property type="term" value="F:ATP binding"/>
    <property type="evidence" value="ECO:0007669"/>
    <property type="project" value="UniProtKB-KW"/>
</dbReference>
<dbReference type="InterPro" id="IPR050107">
    <property type="entry name" value="ABC_carbohydrate_import_ATPase"/>
</dbReference>
<dbReference type="AlphaFoldDB" id="A0A510HNC4"/>
<dbReference type="SUPFAM" id="SSF52540">
    <property type="entry name" value="P-loop containing nucleoside triphosphate hydrolases"/>
    <property type="match status" value="2"/>
</dbReference>
<keyword evidence="3" id="KW-0547">Nucleotide-binding</keyword>
<keyword evidence="7" id="KW-1185">Reference proteome</keyword>
<dbReference type="PANTHER" id="PTHR43790">
    <property type="entry name" value="CARBOHYDRATE TRANSPORT ATP-BINDING PROTEIN MG119-RELATED"/>
    <property type="match status" value="1"/>
</dbReference>
<dbReference type="OrthoDB" id="39350at2"/>
<dbReference type="PANTHER" id="PTHR43790:SF9">
    <property type="entry name" value="GALACTOFURANOSE TRANSPORTER ATP-BINDING PROTEIN YTFR"/>
    <property type="match status" value="1"/>
</dbReference>
<evidence type="ECO:0000256" key="4">
    <source>
        <dbReference type="ARBA" id="ARBA00022840"/>
    </source>
</evidence>
<dbReference type="InterPro" id="IPR017871">
    <property type="entry name" value="ABC_transporter-like_CS"/>
</dbReference>
<feature type="domain" description="ABC transporter" evidence="5">
    <location>
        <begin position="7"/>
        <end position="246"/>
    </location>
</feature>
<dbReference type="Pfam" id="PF00005">
    <property type="entry name" value="ABC_tran"/>
    <property type="match status" value="2"/>
</dbReference>
<name>A0A510HNC4_9ACTN</name>
<keyword evidence="2" id="KW-0677">Repeat</keyword>
<keyword evidence="4 6" id="KW-0067">ATP-binding</keyword>
<proteinExistence type="predicted"/>
<evidence type="ECO:0000256" key="1">
    <source>
        <dbReference type="ARBA" id="ARBA00022448"/>
    </source>
</evidence>
<evidence type="ECO:0000256" key="2">
    <source>
        <dbReference type="ARBA" id="ARBA00022737"/>
    </source>
</evidence>
<dbReference type="EMBL" id="AP019791">
    <property type="protein sequence ID" value="BBL80915.1"/>
    <property type="molecule type" value="Genomic_DNA"/>
</dbReference>
<dbReference type="CDD" id="cd03215">
    <property type="entry name" value="ABC_Carb_Monos_II"/>
    <property type="match status" value="1"/>
</dbReference>
<dbReference type="InterPro" id="IPR027417">
    <property type="entry name" value="P-loop_NTPase"/>
</dbReference>
<dbReference type="InterPro" id="IPR003439">
    <property type="entry name" value="ABC_transporter-like_ATP-bd"/>
</dbReference>